<reference evidence="4" key="1">
    <citation type="submission" date="2020-10" db="EMBL/GenBank/DDBJ databases">
        <authorList>
            <person name="Gilroy R."/>
        </authorList>
    </citation>
    <scope>NUCLEOTIDE SEQUENCE</scope>
    <source>
        <strain evidence="4">ChiGjej1B1-1684</strain>
    </source>
</reference>
<proteinExistence type="predicted"/>
<feature type="transmembrane region" description="Helical" evidence="1">
    <location>
        <begin position="90"/>
        <end position="109"/>
    </location>
</feature>
<dbReference type="InterPro" id="IPR001296">
    <property type="entry name" value="Glyco_trans_1"/>
</dbReference>
<dbReference type="InterPro" id="IPR028098">
    <property type="entry name" value="Glyco_trans_4-like_N"/>
</dbReference>
<dbReference type="Gene3D" id="3.40.50.2000">
    <property type="entry name" value="Glycogen Phosphorylase B"/>
    <property type="match status" value="2"/>
</dbReference>
<dbReference type="PANTHER" id="PTHR12526:SF630">
    <property type="entry name" value="GLYCOSYLTRANSFERASE"/>
    <property type="match status" value="1"/>
</dbReference>
<gene>
    <name evidence="4" type="ORF">IAD22_02675</name>
</gene>
<feature type="domain" description="Glycosyl transferase family 1" evidence="2">
    <location>
        <begin position="185"/>
        <end position="341"/>
    </location>
</feature>
<dbReference type="Proteomes" id="UP000824118">
    <property type="component" value="Unassembled WGS sequence"/>
</dbReference>
<evidence type="ECO:0000313" key="5">
    <source>
        <dbReference type="Proteomes" id="UP000824118"/>
    </source>
</evidence>
<protein>
    <submittedName>
        <fullName evidence="4">Glycosyltransferase</fullName>
    </submittedName>
</protein>
<feature type="domain" description="Glycosyltransferase subfamily 4-like N-terminal" evidence="3">
    <location>
        <begin position="16"/>
        <end position="175"/>
    </location>
</feature>
<dbReference type="AlphaFoldDB" id="A0A9D1LXQ8"/>
<dbReference type="SUPFAM" id="SSF53756">
    <property type="entry name" value="UDP-Glycosyltransferase/glycogen phosphorylase"/>
    <property type="match status" value="1"/>
</dbReference>
<sequence length="365" mass="41347">MSRKKLAVVINDITTMGGVQKICSVLCSEFVRMYDVTIVSLGKTNESFYYDFPNDIKVIYTIRESVRIRQLLADSRKNLRKVLKKNKYDCVLSLGVIAGFITSLANIGIGRYHVFADHGALCNQLDDKKATFFRKVTAKCADRIVSLTKTTENDYHKIFKTPKDKLLTIPNPIEDSFLNRDIPYNPKNGTVLSVTRFSEEKGIDLLLKIAKKAVSIEPDLKWKVYGDGPEFDFYKEQIEKENLDKNILLMGSATDLQPVYEDAAVFALTSYREGLPVVLLESLAKCLPMISFDVKTGANEIIANGENGLLVPCYDTELFAVKMVDLLRDSKRLEEMSLNCREYQSKFLLCHVVEMWDDVISRGGK</sequence>
<dbReference type="Pfam" id="PF00534">
    <property type="entry name" value="Glycos_transf_1"/>
    <property type="match status" value="1"/>
</dbReference>
<evidence type="ECO:0000259" key="2">
    <source>
        <dbReference type="Pfam" id="PF00534"/>
    </source>
</evidence>
<dbReference type="EMBL" id="DVNG01000035">
    <property type="protein sequence ID" value="HIU49907.1"/>
    <property type="molecule type" value="Genomic_DNA"/>
</dbReference>
<comment type="caution">
    <text evidence="4">The sequence shown here is derived from an EMBL/GenBank/DDBJ whole genome shotgun (WGS) entry which is preliminary data.</text>
</comment>
<evidence type="ECO:0000313" key="4">
    <source>
        <dbReference type="EMBL" id="HIU49907.1"/>
    </source>
</evidence>
<dbReference type="Pfam" id="PF13439">
    <property type="entry name" value="Glyco_transf_4"/>
    <property type="match status" value="1"/>
</dbReference>
<accession>A0A9D1LXQ8</accession>
<dbReference type="GO" id="GO:0016757">
    <property type="term" value="F:glycosyltransferase activity"/>
    <property type="evidence" value="ECO:0007669"/>
    <property type="project" value="InterPro"/>
</dbReference>
<reference evidence="4" key="2">
    <citation type="journal article" date="2021" name="PeerJ">
        <title>Extensive microbial diversity within the chicken gut microbiome revealed by metagenomics and culture.</title>
        <authorList>
            <person name="Gilroy R."/>
            <person name="Ravi A."/>
            <person name="Getino M."/>
            <person name="Pursley I."/>
            <person name="Horton D.L."/>
            <person name="Alikhan N.F."/>
            <person name="Baker D."/>
            <person name="Gharbi K."/>
            <person name="Hall N."/>
            <person name="Watson M."/>
            <person name="Adriaenssens E.M."/>
            <person name="Foster-Nyarko E."/>
            <person name="Jarju S."/>
            <person name="Secka A."/>
            <person name="Antonio M."/>
            <person name="Oren A."/>
            <person name="Chaudhuri R.R."/>
            <person name="La Ragione R."/>
            <person name="Hildebrand F."/>
            <person name="Pallen M.J."/>
        </authorList>
    </citation>
    <scope>NUCLEOTIDE SEQUENCE</scope>
    <source>
        <strain evidence="4">ChiGjej1B1-1684</strain>
    </source>
</reference>
<keyword evidence="1" id="KW-0812">Transmembrane</keyword>
<evidence type="ECO:0000259" key="3">
    <source>
        <dbReference type="Pfam" id="PF13439"/>
    </source>
</evidence>
<organism evidence="4 5">
    <name type="scientific">Candidatus Limousia pullorum</name>
    <dbReference type="NCBI Taxonomy" id="2840860"/>
    <lineage>
        <taxon>Bacteria</taxon>
        <taxon>Bacillati</taxon>
        <taxon>Bacillota</taxon>
        <taxon>Clostridia</taxon>
        <taxon>Eubacteriales</taxon>
        <taxon>Oscillospiraceae</taxon>
        <taxon>Oscillospiraceae incertae sedis</taxon>
        <taxon>Candidatus Limousia</taxon>
    </lineage>
</organism>
<dbReference type="PANTHER" id="PTHR12526">
    <property type="entry name" value="GLYCOSYLTRANSFERASE"/>
    <property type="match status" value="1"/>
</dbReference>
<keyword evidence="1" id="KW-1133">Transmembrane helix</keyword>
<keyword evidence="1" id="KW-0472">Membrane</keyword>
<evidence type="ECO:0000256" key="1">
    <source>
        <dbReference type="SAM" id="Phobius"/>
    </source>
</evidence>
<name>A0A9D1LXQ8_9FIRM</name>